<keyword evidence="3" id="KW-0378">Hydrolase</keyword>
<geneLocation type="plasmid" evidence="8 10">
    <name>unnamed2</name>
</geneLocation>
<keyword evidence="10" id="KW-1185">Reference proteome</keyword>
<dbReference type="Gene3D" id="3.30.70.1900">
    <property type="match status" value="1"/>
</dbReference>
<evidence type="ECO:0000256" key="2">
    <source>
        <dbReference type="ARBA" id="ARBA00022759"/>
    </source>
</evidence>
<dbReference type="RefSeq" id="WP_341472242.1">
    <property type="nucleotide sequence ID" value="NZ_CP128402.1"/>
</dbReference>
<evidence type="ECO:0000259" key="6">
    <source>
        <dbReference type="Pfam" id="PF19308"/>
    </source>
</evidence>
<dbReference type="Gene3D" id="3.30.70.1890">
    <property type="match status" value="1"/>
</dbReference>
<evidence type="ECO:0000313" key="7">
    <source>
        <dbReference type="EMBL" id="NWJ47059.1"/>
    </source>
</evidence>
<evidence type="ECO:0000259" key="5">
    <source>
        <dbReference type="Pfam" id="PF10040"/>
    </source>
</evidence>
<keyword evidence="8" id="KW-0614">Plasmid</keyword>
<dbReference type="EMBL" id="CP128402">
    <property type="protein sequence ID" value="WJW70373.1"/>
    <property type="molecule type" value="Genomic_DNA"/>
</dbReference>
<dbReference type="NCBIfam" id="TIGR01877">
    <property type="entry name" value="cas_cas6"/>
    <property type="match status" value="1"/>
</dbReference>
<reference evidence="8" key="2">
    <citation type="journal article" date="2024" name="Nature">
        <title>Anoxygenic phototroph of the Chloroflexota uses a type I reaction centre.</title>
        <authorList>
            <person name="Tsuji J.M."/>
            <person name="Shaw N.A."/>
            <person name="Nagashima S."/>
            <person name="Venkiteswaran J.J."/>
            <person name="Schiff S.L."/>
            <person name="Watanabe T."/>
            <person name="Fukui M."/>
            <person name="Hanada S."/>
            <person name="Tank M."/>
            <person name="Neufeld J.D."/>
        </authorList>
    </citation>
    <scope>NUCLEOTIDE SEQUENCE</scope>
    <source>
        <strain evidence="8">L227-S17</strain>
        <plasmid evidence="8 10">unnamed2</plasmid>
    </source>
</reference>
<dbReference type="InterPro" id="IPR045648">
    <property type="entry name" value="CRISPR-assoc_Cas6-like_N"/>
</dbReference>
<evidence type="ECO:0000313" key="8">
    <source>
        <dbReference type="EMBL" id="WJW70373.1"/>
    </source>
</evidence>
<dbReference type="GO" id="GO:0016788">
    <property type="term" value="F:hydrolase activity, acting on ester bonds"/>
    <property type="evidence" value="ECO:0007669"/>
    <property type="project" value="InterPro"/>
</dbReference>
<gene>
    <name evidence="7" type="primary">cas6</name>
    <name evidence="7" type="ORF">HXX08_14455</name>
    <name evidence="8" type="ORF">OZ401_004947</name>
</gene>
<reference evidence="7 9" key="1">
    <citation type="submission" date="2020-06" db="EMBL/GenBank/DDBJ databases">
        <title>Anoxygenic phototrophic Chloroflexota member uses a Type I reaction center.</title>
        <authorList>
            <person name="Tsuji J.M."/>
            <person name="Shaw N.A."/>
            <person name="Nagashima S."/>
            <person name="Venkiteswaran J."/>
            <person name="Schiff S.L."/>
            <person name="Hanada S."/>
            <person name="Tank M."/>
            <person name="Neufeld J.D."/>
        </authorList>
    </citation>
    <scope>NUCLEOTIDE SEQUENCE [LARGE SCALE GENOMIC DNA]</scope>
    <source>
        <strain evidence="7">L227-S17</strain>
    </source>
</reference>
<dbReference type="Proteomes" id="UP001431572">
    <property type="component" value="Plasmid unnamed2"/>
</dbReference>
<protein>
    <submittedName>
        <fullName evidence="7">CRISPR-associated endoribonuclease Cas6</fullName>
    </submittedName>
</protein>
<accession>A0A8T7M4R3</accession>
<evidence type="ECO:0000256" key="4">
    <source>
        <dbReference type="ARBA" id="ARBA00023118"/>
    </source>
</evidence>
<dbReference type="Proteomes" id="UP000521676">
    <property type="component" value="Unassembled WGS sequence"/>
</dbReference>
<keyword evidence="4" id="KW-0051">Antiviral defense</keyword>
<dbReference type="InterPro" id="IPR010156">
    <property type="entry name" value="CRISPR-assoc_prot_Cas6"/>
</dbReference>
<keyword evidence="1" id="KW-0540">Nuclease</keyword>
<proteinExistence type="predicted"/>
<evidence type="ECO:0000313" key="10">
    <source>
        <dbReference type="Proteomes" id="UP001431572"/>
    </source>
</evidence>
<dbReference type="Pfam" id="PF19308">
    <property type="entry name" value="CRISPR_Cas6_N"/>
    <property type="match status" value="1"/>
</dbReference>
<evidence type="ECO:0000256" key="1">
    <source>
        <dbReference type="ARBA" id="ARBA00022722"/>
    </source>
</evidence>
<feature type="domain" description="CRISPR-associated protein Cas6-like N-terminal" evidence="6">
    <location>
        <begin position="7"/>
        <end position="142"/>
    </location>
</feature>
<keyword evidence="2" id="KW-0255">Endonuclease</keyword>
<name>A0A8T7M4R3_9CHLR</name>
<dbReference type="CDD" id="cd21141">
    <property type="entry name" value="Cas6_III-like"/>
    <property type="match status" value="1"/>
</dbReference>
<evidence type="ECO:0000313" key="9">
    <source>
        <dbReference type="Proteomes" id="UP000521676"/>
    </source>
</evidence>
<dbReference type="EMBL" id="JACATZ010000002">
    <property type="protein sequence ID" value="NWJ47059.1"/>
    <property type="molecule type" value="Genomic_DNA"/>
</dbReference>
<organism evidence="7 9">
    <name type="scientific">Candidatus Chlorohelix allophototropha</name>
    <dbReference type="NCBI Taxonomy" id="3003348"/>
    <lineage>
        <taxon>Bacteria</taxon>
        <taxon>Bacillati</taxon>
        <taxon>Chloroflexota</taxon>
        <taxon>Chloroflexia</taxon>
        <taxon>Candidatus Chloroheliales</taxon>
        <taxon>Candidatus Chloroheliaceae</taxon>
        <taxon>Candidatus Chlorohelix</taxon>
    </lineage>
</organism>
<dbReference type="GO" id="GO:0051607">
    <property type="term" value="P:defense response to virus"/>
    <property type="evidence" value="ECO:0007669"/>
    <property type="project" value="UniProtKB-KW"/>
</dbReference>
<feature type="domain" description="CRISPR-associated protein Cas6 C-terminal" evidence="5">
    <location>
        <begin position="154"/>
        <end position="280"/>
    </location>
</feature>
<dbReference type="Pfam" id="PF10040">
    <property type="entry name" value="CRISPR_Cas6"/>
    <property type="match status" value="1"/>
</dbReference>
<dbReference type="InterPro" id="IPR019267">
    <property type="entry name" value="CRISPR-assoc_Cas6_C"/>
</dbReference>
<dbReference type="InterPro" id="IPR045747">
    <property type="entry name" value="CRISPR-assoc_prot_Cas6_N_sf"/>
</dbReference>
<dbReference type="GO" id="GO:0004519">
    <property type="term" value="F:endonuclease activity"/>
    <property type="evidence" value="ECO:0007669"/>
    <property type="project" value="UniProtKB-KW"/>
</dbReference>
<evidence type="ECO:0000256" key="3">
    <source>
        <dbReference type="ARBA" id="ARBA00022801"/>
    </source>
</evidence>
<sequence>MSQAQLFSVLIHLRATAAGQINSFAGYLAHAAFLDLLRQVDPALSQTLHNLNQRKPFTLSSLLDLENGIRQTEGGLKISPSRLYQLRLTSLSPEIFNTFTARFFSLDSSQLKVRVGEMLFQVVRIEGSGDSHWVGRNSFEQLAEAPQARAWTFQFASPTAFSLGEQDWGGRKFNLFPDPGNLFDSLAGGWNDFAPEGFLTIDKSELRQYVEKYLVVSGYHCQTELIQFKQHQQLGFTGQVSYKLMEKQPSPTLLQTLNRLAALALYTGVGYKTTMGMGQVRCMSLTKYYETN</sequence>
<dbReference type="AlphaFoldDB" id="A0A8T7M4R3"/>